<organism evidence="10 12">
    <name type="scientific">Aerococcus sanguinicola</name>
    <dbReference type="NCBI Taxonomy" id="119206"/>
    <lineage>
        <taxon>Bacteria</taxon>
        <taxon>Bacillati</taxon>
        <taxon>Bacillota</taxon>
        <taxon>Bacilli</taxon>
        <taxon>Lactobacillales</taxon>
        <taxon>Aerococcaceae</taxon>
        <taxon>Aerococcus</taxon>
    </lineage>
</organism>
<dbReference type="EMBL" id="CP014160">
    <property type="protein sequence ID" value="AMB93765.1"/>
    <property type="molecule type" value="Genomic_DNA"/>
</dbReference>
<dbReference type="GO" id="GO:0010043">
    <property type="term" value="P:response to zinc ion"/>
    <property type="evidence" value="ECO:0007669"/>
    <property type="project" value="TreeGrafter"/>
</dbReference>
<comment type="subcellular location">
    <subcellularLocation>
        <location evidence="1 8">Cell membrane</location>
        <topology evidence="1 8">Multi-pass membrane protein</topology>
    </subcellularLocation>
</comment>
<keyword evidence="7 9" id="KW-0472">Membrane</keyword>
<evidence type="ECO:0000313" key="12">
    <source>
        <dbReference type="Proteomes" id="UP000069912"/>
    </source>
</evidence>
<evidence type="ECO:0000256" key="4">
    <source>
        <dbReference type="ARBA" id="ARBA00022475"/>
    </source>
</evidence>
<feature type="transmembrane region" description="Helical" evidence="9">
    <location>
        <begin position="40"/>
        <end position="60"/>
    </location>
</feature>
<dbReference type="OrthoDB" id="9788905at2"/>
<dbReference type="RefSeq" id="WP_067972855.1">
    <property type="nucleotide sequence ID" value="NZ_CAJHKM010000004.1"/>
</dbReference>
<feature type="transmembrane region" description="Helical" evidence="9">
    <location>
        <begin position="66"/>
        <end position="85"/>
    </location>
</feature>
<dbReference type="GO" id="GO:0043190">
    <property type="term" value="C:ATP-binding cassette (ABC) transporter complex"/>
    <property type="evidence" value="ECO:0007669"/>
    <property type="project" value="InterPro"/>
</dbReference>
<evidence type="ECO:0000256" key="5">
    <source>
        <dbReference type="ARBA" id="ARBA00022692"/>
    </source>
</evidence>
<evidence type="ECO:0000256" key="3">
    <source>
        <dbReference type="ARBA" id="ARBA00022448"/>
    </source>
</evidence>
<dbReference type="PANTHER" id="PTHR30477">
    <property type="entry name" value="ABC-TRANSPORTER METAL-BINDING PROTEIN"/>
    <property type="match status" value="1"/>
</dbReference>
<protein>
    <submittedName>
        <fullName evidence="10">Zinc ABC transporter permease</fullName>
    </submittedName>
</protein>
<evidence type="ECO:0000256" key="8">
    <source>
        <dbReference type="RuleBase" id="RU003943"/>
    </source>
</evidence>
<feature type="transmembrane region" description="Helical" evidence="9">
    <location>
        <begin position="257"/>
        <end position="277"/>
    </location>
</feature>
<dbReference type="Pfam" id="PF00950">
    <property type="entry name" value="ABC-3"/>
    <property type="match status" value="1"/>
</dbReference>
<dbReference type="InterPro" id="IPR001626">
    <property type="entry name" value="ABC_TroCD"/>
</dbReference>
<keyword evidence="5 8" id="KW-0812">Transmembrane</keyword>
<evidence type="ECO:0000256" key="1">
    <source>
        <dbReference type="ARBA" id="ARBA00004651"/>
    </source>
</evidence>
<evidence type="ECO:0000313" key="11">
    <source>
        <dbReference type="EMBL" id="PKZ21504.1"/>
    </source>
</evidence>
<name>A0A0X8FAT4_9LACT</name>
<dbReference type="Proteomes" id="UP000069912">
    <property type="component" value="Chromosome"/>
</dbReference>
<feature type="transmembrane region" description="Helical" evidence="9">
    <location>
        <begin position="185"/>
        <end position="203"/>
    </location>
</feature>
<reference evidence="11 13" key="3">
    <citation type="submission" date="2017-12" db="EMBL/GenBank/DDBJ databases">
        <title>Phylogenetic diversity of female urinary microbiome.</title>
        <authorList>
            <person name="Thomas-White K."/>
            <person name="Wolfe A.J."/>
        </authorList>
    </citation>
    <scope>NUCLEOTIDE SEQUENCE [LARGE SCALE GENOMIC DNA]</scope>
    <source>
        <strain evidence="11 13">UMB0139</strain>
    </source>
</reference>
<dbReference type="Proteomes" id="UP000234239">
    <property type="component" value="Unassembled WGS sequence"/>
</dbReference>
<sequence length="292" mass="31686">MLNWEILSSYSFLLIATGTFLLASAAGVVGSISVLKGQSLIGDAIGHAAYPGIVLAFMIFMVRDPLILLLGAMGTGILAFVLIQLVNRQSKLRLDAALAVTLSSFFGLGMVLKSYIQGHPEYASASQAGLKNYIFGQAAYIMEDDIKLILVIAILSLLLFALFYKEIKVFIFDEVYAKTIGYRTSLMYGVIMVMTMSIIGVGLKLVGTILIASLLIIPTITATMWSDRFHVVLLLAGFFGGLSAVVGTYFSTLYNGLSTGPTIIVVMTLFSMFSMVFGRKGMLRQAIERSKY</sequence>
<gene>
    <name evidence="10" type="ORF">AWM72_02860</name>
    <name evidence="11" type="ORF">CYJ28_06235</name>
</gene>
<feature type="transmembrane region" description="Helical" evidence="9">
    <location>
        <begin position="146"/>
        <end position="164"/>
    </location>
</feature>
<feature type="transmembrane region" description="Helical" evidence="9">
    <location>
        <begin position="232"/>
        <end position="251"/>
    </location>
</feature>
<dbReference type="KEGG" id="asan:AWM72_02860"/>
<dbReference type="InterPro" id="IPR037294">
    <property type="entry name" value="ABC_BtuC-like"/>
</dbReference>
<evidence type="ECO:0000313" key="13">
    <source>
        <dbReference type="Proteomes" id="UP000234239"/>
    </source>
</evidence>
<keyword evidence="6 9" id="KW-1133">Transmembrane helix</keyword>
<evidence type="ECO:0000313" key="10">
    <source>
        <dbReference type="EMBL" id="AMB93765.1"/>
    </source>
</evidence>
<evidence type="ECO:0000256" key="7">
    <source>
        <dbReference type="ARBA" id="ARBA00023136"/>
    </source>
</evidence>
<proteinExistence type="inferred from homology"/>
<keyword evidence="12" id="KW-1185">Reference proteome</keyword>
<dbReference type="GeneID" id="92903008"/>
<reference evidence="10 12" key="1">
    <citation type="journal article" date="2016" name="Genome Announc.">
        <title>Complete Genome Sequences of Aerococcus christensenii CCUG 28831T, Aerococcus sanguinicola CCUG 43001T, Aerococcus urinae CCUG 36881T, Aerococcus urinaeequi CCUG 28094T, Aerococcus urinaehominis CCUG 42038 BT, and Aerococcus viridans CCUG 4311T.</title>
        <authorList>
            <person name="Carkaci D."/>
            <person name="Dargis R."/>
            <person name="Nielsen X.C."/>
            <person name="Skovgaard O."/>
            <person name="Fuursted K."/>
            <person name="Christensen J.J."/>
        </authorList>
    </citation>
    <scope>NUCLEOTIDE SEQUENCE [LARGE SCALE GENOMIC DNA]</scope>
    <source>
        <strain evidence="10 12">CCUG43001</strain>
    </source>
</reference>
<evidence type="ECO:0000256" key="2">
    <source>
        <dbReference type="ARBA" id="ARBA00008034"/>
    </source>
</evidence>
<feature type="transmembrane region" description="Helical" evidence="9">
    <location>
        <begin position="12"/>
        <end position="35"/>
    </location>
</feature>
<dbReference type="CDD" id="cd06550">
    <property type="entry name" value="TM_ABC_iron-siderophores_like"/>
    <property type="match status" value="1"/>
</dbReference>
<reference evidence="12" key="2">
    <citation type="submission" date="2016-01" db="EMBL/GenBank/DDBJ databases">
        <title>Six Aerococcus type strain genome sequencing and assembly using PacBio and Illumina Hiseq.</title>
        <authorList>
            <person name="Carkaci D."/>
            <person name="Dargis R."/>
            <person name="Nielsen X.C."/>
            <person name="Skovgaard O."/>
            <person name="Fuursted K."/>
            <person name="Christensen J.J."/>
        </authorList>
    </citation>
    <scope>NUCLEOTIDE SEQUENCE [LARGE SCALE GENOMIC DNA]</scope>
    <source>
        <strain evidence="12">CCUG43001</strain>
    </source>
</reference>
<dbReference type="GO" id="GO:0055085">
    <property type="term" value="P:transmembrane transport"/>
    <property type="evidence" value="ECO:0007669"/>
    <property type="project" value="InterPro"/>
</dbReference>
<keyword evidence="4" id="KW-1003">Cell membrane</keyword>
<dbReference type="PANTHER" id="PTHR30477:SF3">
    <property type="entry name" value="METAL TRANSPORT SYSTEM MEMBRANE PROTEIN CT_069-RELATED"/>
    <property type="match status" value="1"/>
</dbReference>
<evidence type="ECO:0000256" key="9">
    <source>
        <dbReference type="SAM" id="Phobius"/>
    </source>
</evidence>
<dbReference type="AlphaFoldDB" id="A0A0X8FAT4"/>
<keyword evidence="3 8" id="KW-0813">Transport</keyword>
<dbReference type="SUPFAM" id="SSF81345">
    <property type="entry name" value="ABC transporter involved in vitamin B12 uptake, BtuC"/>
    <property type="match status" value="1"/>
</dbReference>
<evidence type="ECO:0000256" key="6">
    <source>
        <dbReference type="ARBA" id="ARBA00022989"/>
    </source>
</evidence>
<accession>A0A0X8FAT4</accession>
<comment type="similarity">
    <text evidence="2 8">Belongs to the ABC-3 integral membrane protein family.</text>
</comment>
<dbReference type="EMBL" id="PKGY01000003">
    <property type="protein sequence ID" value="PKZ21504.1"/>
    <property type="molecule type" value="Genomic_DNA"/>
</dbReference>
<dbReference type="Gene3D" id="1.10.3470.10">
    <property type="entry name" value="ABC transporter involved in vitamin B12 uptake, BtuC"/>
    <property type="match status" value="1"/>
</dbReference>